<keyword evidence="2" id="KW-1185">Reference proteome</keyword>
<accession>A0A4U8UYL0</accession>
<name>A0A4U8UYL0_STECR</name>
<evidence type="ECO:0000313" key="2">
    <source>
        <dbReference type="Proteomes" id="UP000298663"/>
    </source>
</evidence>
<protein>
    <submittedName>
        <fullName evidence="1">Uncharacterized protein</fullName>
    </submittedName>
</protein>
<evidence type="ECO:0000313" key="1">
    <source>
        <dbReference type="EMBL" id="TMS38522.1"/>
    </source>
</evidence>
<gene>
    <name evidence="1" type="ORF">L596_005228</name>
</gene>
<dbReference type="EMBL" id="AZBU02000001">
    <property type="protein sequence ID" value="TMS38522.1"/>
    <property type="molecule type" value="Genomic_DNA"/>
</dbReference>
<dbReference type="AlphaFoldDB" id="A0A4U8UYL0"/>
<reference evidence="1 2" key="2">
    <citation type="journal article" date="2019" name="G3 (Bethesda)">
        <title>Hybrid Assembly of the Genome of the Entomopathogenic Nematode Steinernema carpocapsae Identifies the X-Chromosome.</title>
        <authorList>
            <person name="Serra L."/>
            <person name="Macchietto M."/>
            <person name="Macias-Munoz A."/>
            <person name="McGill C.J."/>
            <person name="Rodriguez I.M."/>
            <person name="Rodriguez B."/>
            <person name="Murad R."/>
            <person name="Mortazavi A."/>
        </authorList>
    </citation>
    <scope>NUCLEOTIDE SEQUENCE [LARGE SCALE GENOMIC DNA]</scope>
    <source>
        <strain evidence="1 2">ALL</strain>
    </source>
</reference>
<sequence>MLLIFPLFEFHLLSKAHKHPPYPASGSDLLIAVILSSPFLALLNAEVFFNVLPTCSQGRVIKVKRLISLRSSPRTVANAIYVSRRPRAKQKVERISCWSFNSSSSSSPDAYRSPVIVSLFSTLRKHCYPPLSGQLVAIGRPLLYVCPSVPLPHKFLVVHF</sequence>
<dbReference type="Proteomes" id="UP000298663">
    <property type="component" value="Unassembled WGS sequence"/>
</dbReference>
<proteinExistence type="predicted"/>
<reference evidence="1 2" key="1">
    <citation type="journal article" date="2015" name="Genome Biol.">
        <title>Comparative genomics of Steinernema reveals deeply conserved gene regulatory networks.</title>
        <authorList>
            <person name="Dillman A.R."/>
            <person name="Macchietto M."/>
            <person name="Porter C.F."/>
            <person name="Rogers A."/>
            <person name="Williams B."/>
            <person name="Antoshechkin I."/>
            <person name="Lee M.M."/>
            <person name="Goodwin Z."/>
            <person name="Lu X."/>
            <person name="Lewis E.E."/>
            <person name="Goodrich-Blair H."/>
            <person name="Stock S.P."/>
            <person name="Adams B.J."/>
            <person name="Sternberg P.W."/>
            <person name="Mortazavi A."/>
        </authorList>
    </citation>
    <scope>NUCLEOTIDE SEQUENCE [LARGE SCALE GENOMIC DNA]</scope>
    <source>
        <strain evidence="1 2">ALL</strain>
    </source>
</reference>
<organism evidence="1 2">
    <name type="scientific">Steinernema carpocapsae</name>
    <name type="common">Entomopathogenic nematode</name>
    <dbReference type="NCBI Taxonomy" id="34508"/>
    <lineage>
        <taxon>Eukaryota</taxon>
        <taxon>Metazoa</taxon>
        <taxon>Ecdysozoa</taxon>
        <taxon>Nematoda</taxon>
        <taxon>Chromadorea</taxon>
        <taxon>Rhabditida</taxon>
        <taxon>Tylenchina</taxon>
        <taxon>Panagrolaimomorpha</taxon>
        <taxon>Strongyloidoidea</taxon>
        <taxon>Steinernematidae</taxon>
        <taxon>Steinernema</taxon>
    </lineage>
</organism>
<comment type="caution">
    <text evidence="1">The sequence shown here is derived from an EMBL/GenBank/DDBJ whole genome shotgun (WGS) entry which is preliminary data.</text>
</comment>